<comment type="catalytic activity">
    <reaction evidence="11">
        <text>L-lysyl-[protein] + acetyl-CoA = N(6)-acetyl-L-lysyl-[protein] + CoA + H(+)</text>
        <dbReference type="Rhea" id="RHEA:45948"/>
        <dbReference type="Rhea" id="RHEA-COMP:9752"/>
        <dbReference type="Rhea" id="RHEA-COMP:10731"/>
        <dbReference type="ChEBI" id="CHEBI:15378"/>
        <dbReference type="ChEBI" id="CHEBI:29969"/>
        <dbReference type="ChEBI" id="CHEBI:57287"/>
        <dbReference type="ChEBI" id="CHEBI:57288"/>
        <dbReference type="ChEBI" id="CHEBI:61930"/>
        <dbReference type="EC" id="2.3.1.48"/>
    </reaction>
</comment>
<evidence type="ECO:0000256" key="5">
    <source>
        <dbReference type="ARBA" id="ARBA00022771"/>
    </source>
</evidence>
<dbReference type="PROSITE" id="PS50134">
    <property type="entry name" value="ZF_TAZ"/>
    <property type="match status" value="1"/>
</dbReference>
<evidence type="ECO:0000256" key="3">
    <source>
        <dbReference type="ARBA" id="ARBA00022679"/>
    </source>
</evidence>
<dbReference type="InterPro" id="IPR035898">
    <property type="entry name" value="TAZ_dom_sf"/>
</dbReference>
<dbReference type="GO" id="GO:0045944">
    <property type="term" value="P:positive regulation of transcription by RNA polymerase II"/>
    <property type="evidence" value="ECO:0007669"/>
    <property type="project" value="TreeGrafter"/>
</dbReference>
<evidence type="ECO:0000256" key="8">
    <source>
        <dbReference type="ARBA" id="ARBA00023015"/>
    </source>
</evidence>
<feature type="non-terminal residue" evidence="13">
    <location>
        <position position="72"/>
    </location>
</feature>
<comment type="subcellular location">
    <subcellularLocation>
        <location evidence="1">Nucleus</location>
    </subcellularLocation>
</comment>
<evidence type="ECO:0000313" key="13">
    <source>
        <dbReference type="EMBL" id="KAG5190511.1"/>
    </source>
</evidence>
<evidence type="ECO:0000256" key="11">
    <source>
        <dbReference type="ARBA" id="ARBA00048017"/>
    </source>
</evidence>
<keyword evidence="5" id="KW-0863">Zinc-finger</keyword>
<evidence type="ECO:0000256" key="1">
    <source>
        <dbReference type="ARBA" id="ARBA00004123"/>
    </source>
</evidence>
<evidence type="ECO:0000256" key="4">
    <source>
        <dbReference type="ARBA" id="ARBA00022723"/>
    </source>
</evidence>
<gene>
    <name evidence="13" type="ORF">JKP88DRAFT_154052</name>
</gene>
<dbReference type="Proteomes" id="UP000664859">
    <property type="component" value="Unassembled WGS sequence"/>
</dbReference>
<dbReference type="GO" id="GO:0005667">
    <property type="term" value="C:transcription regulator complex"/>
    <property type="evidence" value="ECO:0007669"/>
    <property type="project" value="TreeGrafter"/>
</dbReference>
<keyword evidence="9" id="KW-0804">Transcription</keyword>
<evidence type="ECO:0000256" key="10">
    <source>
        <dbReference type="ARBA" id="ARBA00023242"/>
    </source>
</evidence>
<evidence type="ECO:0000313" key="14">
    <source>
        <dbReference type="Proteomes" id="UP000664859"/>
    </source>
</evidence>
<feature type="non-terminal residue" evidence="13">
    <location>
        <position position="1"/>
    </location>
</feature>
<dbReference type="InterPro" id="IPR000197">
    <property type="entry name" value="Znf_TAZ"/>
</dbReference>
<feature type="domain" description="TAZ-type" evidence="12">
    <location>
        <begin position="1"/>
        <end position="71"/>
    </location>
</feature>
<evidence type="ECO:0000256" key="2">
    <source>
        <dbReference type="ARBA" id="ARBA00013184"/>
    </source>
</evidence>
<reference evidence="13" key="1">
    <citation type="submission" date="2021-02" db="EMBL/GenBank/DDBJ databases">
        <title>First Annotated Genome of the Yellow-green Alga Tribonema minus.</title>
        <authorList>
            <person name="Mahan K.M."/>
        </authorList>
    </citation>
    <scope>NUCLEOTIDE SEQUENCE</scope>
    <source>
        <strain evidence="13">UTEX B ZZ1240</strain>
    </source>
</reference>
<accession>A0A836CP55</accession>
<dbReference type="GO" id="GO:0008270">
    <property type="term" value="F:zinc ion binding"/>
    <property type="evidence" value="ECO:0007669"/>
    <property type="project" value="UniProtKB-KW"/>
</dbReference>
<dbReference type="EMBL" id="JAFCMP010000034">
    <property type="protein sequence ID" value="KAG5190511.1"/>
    <property type="molecule type" value="Genomic_DNA"/>
</dbReference>
<evidence type="ECO:0000256" key="9">
    <source>
        <dbReference type="ARBA" id="ARBA00023163"/>
    </source>
</evidence>
<evidence type="ECO:0000259" key="12">
    <source>
        <dbReference type="PROSITE" id="PS50134"/>
    </source>
</evidence>
<dbReference type="GO" id="GO:0004402">
    <property type="term" value="F:histone acetyltransferase activity"/>
    <property type="evidence" value="ECO:0007669"/>
    <property type="project" value="InterPro"/>
</dbReference>
<evidence type="ECO:0000256" key="6">
    <source>
        <dbReference type="ARBA" id="ARBA00022833"/>
    </source>
</evidence>
<organism evidence="13 14">
    <name type="scientific">Tribonema minus</name>
    <dbReference type="NCBI Taxonomy" id="303371"/>
    <lineage>
        <taxon>Eukaryota</taxon>
        <taxon>Sar</taxon>
        <taxon>Stramenopiles</taxon>
        <taxon>Ochrophyta</taxon>
        <taxon>PX clade</taxon>
        <taxon>Xanthophyceae</taxon>
        <taxon>Tribonematales</taxon>
        <taxon>Tribonemataceae</taxon>
        <taxon>Tribonema</taxon>
    </lineage>
</organism>
<keyword evidence="10" id="KW-0539">Nucleus</keyword>
<dbReference type="EC" id="2.3.1.48" evidence="2"/>
<keyword evidence="4" id="KW-0479">Metal-binding</keyword>
<dbReference type="GO" id="GO:0000123">
    <property type="term" value="C:histone acetyltransferase complex"/>
    <property type="evidence" value="ECO:0007669"/>
    <property type="project" value="TreeGrafter"/>
</dbReference>
<dbReference type="GO" id="GO:0003713">
    <property type="term" value="F:transcription coactivator activity"/>
    <property type="evidence" value="ECO:0007669"/>
    <property type="project" value="TreeGrafter"/>
</dbReference>
<dbReference type="SUPFAM" id="SSF57933">
    <property type="entry name" value="TAZ domain"/>
    <property type="match status" value="1"/>
</dbReference>
<dbReference type="Pfam" id="PF02135">
    <property type="entry name" value="zf-TAZ"/>
    <property type="match status" value="1"/>
</dbReference>
<dbReference type="AlphaFoldDB" id="A0A836CP55"/>
<dbReference type="GO" id="GO:0031490">
    <property type="term" value="F:chromatin DNA binding"/>
    <property type="evidence" value="ECO:0007669"/>
    <property type="project" value="TreeGrafter"/>
</dbReference>
<dbReference type="GO" id="GO:0005634">
    <property type="term" value="C:nucleus"/>
    <property type="evidence" value="ECO:0007669"/>
    <property type="project" value="UniProtKB-SubCell"/>
</dbReference>
<dbReference type="InterPro" id="IPR013178">
    <property type="entry name" value="Histone_AcTrfase_Rtt109/CBP"/>
</dbReference>
<keyword evidence="7" id="KW-0156">Chromatin regulator</keyword>
<keyword evidence="3" id="KW-0808">Transferase</keyword>
<keyword evidence="6" id="KW-0862">Zinc</keyword>
<dbReference type="Gene3D" id="1.20.1020.10">
    <property type="entry name" value="TAZ domain"/>
    <property type="match status" value="1"/>
</dbReference>
<comment type="caution">
    <text evidence="13">The sequence shown here is derived from an EMBL/GenBank/DDBJ whole genome shotgun (WGS) entry which is preliminary data.</text>
</comment>
<keyword evidence="8" id="KW-0805">Transcription regulation</keyword>
<keyword evidence="14" id="KW-1185">Reference proteome</keyword>
<evidence type="ECO:0000256" key="7">
    <source>
        <dbReference type="ARBA" id="ARBA00022853"/>
    </source>
</evidence>
<name>A0A836CP55_9STRA</name>
<proteinExistence type="predicted"/>
<dbReference type="SMART" id="SM00551">
    <property type="entry name" value="ZnF_TAZ"/>
    <property type="match status" value="1"/>
</dbReference>
<protein>
    <recommendedName>
        <fullName evidence="2">histone acetyltransferase</fullName>
        <ecNumber evidence="2">2.3.1.48</ecNumber>
    </recommendedName>
</protein>
<dbReference type="PANTHER" id="PTHR13808:SF1">
    <property type="entry name" value="HISTONE ACETYLTRANSFERASE"/>
    <property type="match status" value="1"/>
</dbReference>
<sequence>QGRLLLLLHAQQCSDDGCVLLAKCGAAKTLLQHLASCLDDGCSVPQCASSRALLEHHGACVNSACALCAPAR</sequence>
<dbReference type="PANTHER" id="PTHR13808">
    <property type="entry name" value="CBP/P300-RELATED"/>
    <property type="match status" value="1"/>
</dbReference>